<accession>A0ACB6QS90</accession>
<comment type="caution">
    <text evidence="1">The sequence shown here is derived from an EMBL/GenBank/DDBJ whole genome shotgun (WGS) entry which is preliminary data.</text>
</comment>
<dbReference type="EMBL" id="MU003512">
    <property type="protein sequence ID" value="KAF2469390.1"/>
    <property type="molecule type" value="Genomic_DNA"/>
</dbReference>
<organism evidence="1 2">
    <name type="scientific">Lindgomyces ingoldianus</name>
    <dbReference type="NCBI Taxonomy" id="673940"/>
    <lineage>
        <taxon>Eukaryota</taxon>
        <taxon>Fungi</taxon>
        <taxon>Dikarya</taxon>
        <taxon>Ascomycota</taxon>
        <taxon>Pezizomycotina</taxon>
        <taxon>Dothideomycetes</taxon>
        <taxon>Pleosporomycetidae</taxon>
        <taxon>Pleosporales</taxon>
        <taxon>Lindgomycetaceae</taxon>
        <taxon>Lindgomyces</taxon>
    </lineage>
</organism>
<proteinExistence type="predicted"/>
<evidence type="ECO:0000313" key="2">
    <source>
        <dbReference type="Proteomes" id="UP000799755"/>
    </source>
</evidence>
<keyword evidence="2" id="KW-1185">Reference proteome</keyword>
<sequence>MECQTFDEEKTIGAVTLRASGSSEQVFENEDDVWDGPNDPARPKNWSQGEKWRATFLLSGFALIQPLAETMLAPVQKPISKDLSITRTYDWVLVNSLILIGVGFGPLILAPISEVYGRKIALLSGGAVFVVWNTACGVSQTLGQMLAFRLLAGFGACVADAVAGGVLADLWLPHERGRAFAVYMAAPLLGPALGPIAGAFIATGTTWRWVFWITSIASAVVFVLAMVFLKETYEPRLAYLRRRRRQSLGGKPTERNAKAGLQELAKETTEFWQLMWTNLQRPLRMLATQLIIQLIAIYMALLYGTMFLFLYMYPLLWTKQYGQSVRIGSLNYISAAIGYVAGVQVAGHLNDSIYSKLKARSSNNIGRPEYRVPVMPIGTLLVPIGLLWWGWSGETRLHWIMPNIGCMLFTAGCYICSCCISVYTIDAYTRYSASAVSTNLVLRSNVAAFFPLFAPYMFQEVGFGWGATILAGSFAVIGFGAIFVLWCFGERIRRRSRYCAANDVEFL</sequence>
<gene>
    <name evidence="1" type="ORF">BDR25DRAFT_288939</name>
</gene>
<name>A0ACB6QS90_9PLEO</name>
<reference evidence="1" key="1">
    <citation type="journal article" date="2020" name="Stud. Mycol.">
        <title>101 Dothideomycetes genomes: a test case for predicting lifestyles and emergence of pathogens.</title>
        <authorList>
            <person name="Haridas S."/>
            <person name="Albert R."/>
            <person name="Binder M."/>
            <person name="Bloem J."/>
            <person name="Labutti K."/>
            <person name="Salamov A."/>
            <person name="Andreopoulos B."/>
            <person name="Baker S."/>
            <person name="Barry K."/>
            <person name="Bills G."/>
            <person name="Bluhm B."/>
            <person name="Cannon C."/>
            <person name="Castanera R."/>
            <person name="Culley D."/>
            <person name="Daum C."/>
            <person name="Ezra D."/>
            <person name="Gonzalez J."/>
            <person name="Henrissat B."/>
            <person name="Kuo A."/>
            <person name="Liang C."/>
            <person name="Lipzen A."/>
            <person name="Lutzoni F."/>
            <person name="Magnuson J."/>
            <person name="Mondo S."/>
            <person name="Nolan M."/>
            <person name="Ohm R."/>
            <person name="Pangilinan J."/>
            <person name="Park H.-J."/>
            <person name="Ramirez L."/>
            <person name="Alfaro M."/>
            <person name="Sun H."/>
            <person name="Tritt A."/>
            <person name="Yoshinaga Y."/>
            <person name="Zwiers L.-H."/>
            <person name="Turgeon B."/>
            <person name="Goodwin S."/>
            <person name="Spatafora J."/>
            <person name="Crous P."/>
            <person name="Grigoriev I."/>
        </authorList>
    </citation>
    <scope>NUCLEOTIDE SEQUENCE</scope>
    <source>
        <strain evidence="1">ATCC 200398</strain>
    </source>
</reference>
<protein>
    <submittedName>
        <fullName evidence="1">MFS general substrate transporter</fullName>
    </submittedName>
</protein>
<dbReference type="Proteomes" id="UP000799755">
    <property type="component" value="Unassembled WGS sequence"/>
</dbReference>
<evidence type="ECO:0000313" key="1">
    <source>
        <dbReference type="EMBL" id="KAF2469390.1"/>
    </source>
</evidence>